<name>A0A4P6JNT5_KTERU</name>
<keyword evidence="1" id="KW-0805">Transcription regulation</keyword>
<reference evidence="6 7" key="1">
    <citation type="submission" date="2019-01" db="EMBL/GenBank/DDBJ databases">
        <title>Ktedonosporobacter rubrisoli SCAWS-G2.</title>
        <authorList>
            <person name="Huang Y."/>
            <person name="Yan B."/>
        </authorList>
    </citation>
    <scope>NUCLEOTIDE SEQUENCE [LARGE SCALE GENOMIC DNA]</scope>
    <source>
        <strain evidence="6 7">SCAWS-G2</strain>
    </source>
</reference>
<dbReference type="GO" id="GO:0003677">
    <property type="term" value="F:DNA binding"/>
    <property type="evidence" value="ECO:0007669"/>
    <property type="project" value="UniProtKB-UniRule"/>
</dbReference>
<dbReference type="EMBL" id="CP035758">
    <property type="protein sequence ID" value="QBD76954.1"/>
    <property type="molecule type" value="Genomic_DNA"/>
</dbReference>
<dbReference type="OrthoDB" id="9810023at2"/>
<gene>
    <name evidence="6" type="ORF">EPA93_13450</name>
</gene>
<dbReference type="InterPro" id="IPR001647">
    <property type="entry name" value="HTH_TetR"/>
</dbReference>
<dbReference type="AlphaFoldDB" id="A0A4P6JNT5"/>
<dbReference type="SUPFAM" id="SSF48498">
    <property type="entry name" value="Tetracyclin repressor-like, C-terminal domain"/>
    <property type="match status" value="1"/>
</dbReference>
<dbReference type="PROSITE" id="PS50977">
    <property type="entry name" value="HTH_TETR_2"/>
    <property type="match status" value="1"/>
</dbReference>
<dbReference type="InterPro" id="IPR011075">
    <property type="entry name" value="TetR_C"/>
</dbReference>
<evidence type="ECO:0000256" key="3">
    <source>
        <dbReference type="ARBA" id="ARBA00023163"/>
    </source>
</evidence>
<evidence type="ECO:0000256" key="1">
    <source>
        <dbReference type="ARBA" id="ARBA00023015"/>
    </source>
</evidence>
<dbReference type="InterPro" id="IPR036271">
    <property type="entry name" value="Tet_transcr_reg_TetR-rel_C_sf"/>
</dbReference>
<dbReference type="PANTHER" id="PTHR47506">
    <property type="entry name" value="TRANSCRIPTIONAL REGULATORY PROTEIN"/>
    <property type="match status" value="1"/>
</dbReference>
<protein>
    <submittedName>
        <fullName evidence="6">TetR family transcriptional regulator</fullName>
    </submittedName>
</protein>
<evidence type="ECO:0000313" key="7">
    <source>
        <dbReference type="Proteomes" id="UP000290365"/>
    </source>
</evidence>
<dbReference type="InterPro" id="IPR009057">
    <property type="entry name" value="Homeodomain-like_sf"/>
</dbReference>
<keyword evidence="2 4" id="KW-0238">DNA-binding</keyword>
<evidence type="ECO:0000256" key="2">
    <source>
        <dbReference type="ARBA" id="ARBA00023125"/>
    </source>
</evidence>
<dbReference type="Gene3D" id="1.10.357.10">
    <property type="entry name" value="Tetracycline Repressor, domain 2"/>
    <property type="match status" value="1"/>
</dbReference>
<dbReference type="Proteomes" id="UP000290365">
    <property type="component" value="Chromosome"/>
</dbReference>
<accession>A0A4P6JNT5</accession>
<dbReference type="PANTHER" id="PTHR47506:SF6">
    <property type="entry name" value="HTH-TYPE TRANSCRIPTIONAL REPRESSOR NEMR"/>
    <property type="match status" value="1"/>
</dbReference>
<sequence>MKKANTRQHLLEVGKQLIWEKGYTATGIQDVLHAAGVPKGSFYHYFASKDAFVLAALESYMQEYDTYVGHYLEDETHTPLERLQLFFEAAGRWYASLLSYRGCMVGNLSQELAAYNEPFRARLQDALTHLRLRIQRCIAQAQASGELSPTLEVEQTADFCLNSLHGALLRMKVEQDPAPLHTFLRILFERVLTR</sequence>
<dbReference type="RefSeq" id="WP_129888018.1">
    <property type="nucleotide sequence ID" value="NZ_CP035758.1"/>
</dbReference>
<feature type="domain" description="HTH tetR-type" evidence="5">
    <location>
        <begin position="4"/>
        <end position="64"/>
    </location>
</feature>
<organism evidence="6 7">
    <name type="scientific">Ktedonosporobacter rubrisoli</name>
    <dbReference type="NCBI Taxonomy" id="2509675"/>
    <lineage>
        <taxon>Bacteria</taxon>
        <taxon>Bacillati</taxon>
        <taxon>Chloroflexota</taxon>
        <taxon>Ktedonobacteria</taxon>
        <taxon>Ktedonobacterales</taxon>
        <taxon>Ktedonosporobacteraceae</taxon>
        <taxon>Ktedonosporobacter</taxon>
    </lineage>
</organism>
<evidence type="ECO:0000256" key="4">
    <source>
        <dbReference type="PROSITE-ProRule" id="PRU00335"/>
    </source>
</evidence>
<dbReference type="PRINTS" id="PR00455">
    <property type="entry name" value="HTHTETR"/>
</dbReference>
<keyword evidence="7" id="KW-1185">Reference proteome</keyword>
<evidence type="ECO:0000313" key="6">
    <source>
        <dbReference type="EMBL" id="QBD76954.1"/>
    </source>
</evidence>
<feature type="DNA-binding region" description="H-T-H motif" evidence="4">
    <location>
        <begin position="27"/>
        <end position="46"/>
    </location>
</feature>
<dbReference type="Pfam" id="PF16925">
    <property type="entry name" value="TetR_C_13"/>
    <property type="match status" value="1"/>
</dbReference>
<dbReference type="SUPFAM" id="SSF46689">
    <property type="entry name" value="Homeodomain-like"/>
    <property type="match status" value="1"/>
</dbReference>
<proteinExistence type="predicted"/>
<keyword evidence="3" id="KW-0804">Transcription</keyword>
<evidence type="ECO:0000259" key="5">
    <source>
        <dbReference type="PROSITE" id="PS50977"/>
    </source>
</evidence>
<dbReference type="Pfam" id="PF00440">
    <property type="entry name" value="TetR_N"/>
    <property type="match status" value="1"/>
</dbReference>
<dbReference type="KEGG" id="kbs:EPA93_13450"/>